<dbReference type="AlphaFoldDB" id="A0A2P2QKX3"/>
<accession>A0A2P2QKX3</accession>
<evidence type="ECO:0000313" key="2">
    <source>
        <dbReference type="EMBL" id="MBX67649.1"/>
    </source>
</evidence>
<organism evidence="2">
    <name type="scientific">Rhizophora mucronata</name>
    <name type="common">Asiatic mangrove</name>
    <dbReference type="NCBI Taxonomy" id="61149"/>
    <lineage>
        <taxon>Eukaryota</taxon>
        <taxon>Viridiplantae</taxon>
        <taxon>Streptophyta</taxon>
        <taxon>Embryophyta</taxon>
        <taxon>Tracheophyta</taxon>
        <taxon>Spermatophyta</taxon>
        <taxon>Magnoliopsida</taxon>
        <taxon>eudicotyledons</taxon>
        <taxon>Gunneridae</taxon>
        <taxon>Pentapetalae</taxon>
        <taxon>rosids</taxon>
        <taxon>fabids</taxon>
        <taxon>Malpighiales</taxon>
        <taxon>Rhizophoraceae</taxon>
        <taxon>Rhizophora</taxon>
    </lineage>
</organism>
<reference evidence="2" key="1">
    <citation type="submission" date="2018-02" db="EMBL/GenBank/DDBJ databases">
        <title>Rhizophora mucronata_Transcriptome.</title>
        <authorList>
            <person name="Meera S.P."/>
            <person name="Sreeshan A."/>
            <person name="Augustine A."/>
        </authorList>
    </citation>
    <scope>NUCLEOTIDE SEQUENCE</scope>
    <source>
        <tissue evidence="2">Leaf</tissue>
    </source>
</reference>
<keyword evidence="2" id="KW-0808">Transferase</keyword>
<protein>
    <submittedName>
        <fullName evidence="2">UDP-glycosyltransferase 90A1</fullName>
    </submittedName>
</protein>
<dbReference type="GO" id="GO:0016740">
    <property type="term" value="F:transferase activity"/>
    <property type="evidence" value="ECO:0007669"/>
    <property type="project" value="UniProtKB-KW"/>
</dbReference>
<proteinExistence type="predicted"/>
<dbReference type="EMBL" id="GGEC01087165">
    <property type="protein sequence ID" value="MBX67649.1"/>
    <property type="molecule type" value="Transcribed_RNA"/>
</dbReference>
<feature type="region of interest" description="Disordered" evidence="1">
    <location>
        <begin position="18"/>
        <end position="52"/>
    </location>
</feature>
<sequence length="103" mass="11010">MLHGATWFYSLSCQKATPSRSSTLPASFSAAASPLPSSPLRQTDPSSSILLPTPLSRLSTYPSLETSLNSRPASKAPISCLPCRFFLHLHAPPSLCNRTSNGH</sequence>
<evidence type="ECO:0000256" key="1">
    <source>
        <dbReference type="SAM" id="MobiDB-lite"/>
    </source>
</evidence>
<feature type="compositionally biased region" description="Low complexity" evidence="1">
    <location>
        <begin position="21"/>
        <end position="52"/>
    </location>
</feature>
<name>A0A2P2QKX3_RHIMU</name>